<organism evidence="2 3">
    <name type="scientific">Micropruina glycogenica</name>
    <dbReference type="NCBI Taxonomy" id="75385"/>
    <lineage>
        <taxon>Bacteria</taxon>
        <taxon>Bacillati</taxon>
        <taxon>Actinomycetota</taxon>
        <taxon>Actinomycetes</taxon>
        <taxon>Propionibacteriales</taxon>
        <taxon>Nocardioidaceae</taxon>
        <taxon>Micropruina</taxon>
    </lineage>
</organism>
<evidence type="ECO:0000313" key="2">
    <source>
        <dbReference type="EMBL" id="SPD86713.1"/>
    </source>
</evidence>
<accession>A0A2N9JG25</accession>
<evidence type="ECO:0000313" key="3">
    <source>
        <dbReference type="Proteomes" id="UP000238164"/>
    </source>
</evidence>
<evidence type="ECO:0000256" key="1">
    <source>
        <dbReference type="SAM" id="Phobius"/>
    </source>
</evidence>
<dbReference type="RefSeq" id="WP_158680962.1">
    <property type="nucleotide sequence ID" value="NZ_BAAAGO010000007.1"/>
</dbReference>
<name>A0A2N9JG25_9ACTN</name>
<keyword evidence="1" id="KW-0472">Membrane</keyword>
<proteinExistence type="predicted"/>
<gene>
    <name evidence="2" type="ORF">MPLG2_1677</name>
</gene>
<feature type="transmembrane region" description="Helical" evidence="1">
    <location>
        <begin position="33"/>
        <end position="50"/>
    </location>
</feature>
<keyword evidence="1" id="KW-1133">Transmembrane helix</keyword>
<dbReference type="Proteomes" id="UP000238164">
    <property type="component" value="Chromosome 1"/>
</dbReference>
<dbReference type="KEGG" id="mgg:MPLG2_1677"/>
<keyword evidence="1" id="KW-0812">Transmembrane</keyword>
<dbReference type="AlphaFoldDB" id="A0A2N9JG25"/>
<sequence>MRHPLALLAGLIVVAGLEWWAFAASAEPDPATVRFVIIGSCLLMVLLWFLGRSVPAAATPAWPASRHYTHAPFVDARTRQLETLLSRDTPVGSSAQLAVLLGAHVPSGVRVSPGLTAYVEAARAGRGVRRPSAQQLARWLSEIEDAQ</sequence>
<reference evidence="2 3" key="1">
    <citation type="submission" date="2018-02" db="EMBL/GenBank/DDBJ databases">
        <authorList>
            <person name="Cohen D.B."/>
            <person name="Kent A.D."/>
        </authorList>
    </citation>
    <scope>NUCLEOTIDE SEQUENCE [LARGE SCALE GENOMIC DNA]</scope>
    <source>
        <strain evidence="2">1</strain>
    </source>
</reference>
<dbReference type="EMBL" id="LT985188">
    <property type="protein sequence ID" value="SPD86713.1"/>
    <property type="molecule type" value="Genomic_DNA"/>
</dbReference>
<keyword evidence="3" id="KW-1185">Reference proteome</keyword>
<protein>
    <submittedName>
        <fullName evidence="2">Uncharacterized protein</fullName>
    </submittedName>
</protein>